<protein>
    <recommendedName>
        <fullName evidence="2">Ribbon-helix-helix protein CopG domain-containing protein</fullName>
    </recommendedName>
</protein>
<evidence type="ECO:0008006" key="2">
    <source>
        <dbReference type="Google" id="ProtNLM"/>
    </source>
</evidence>
<dbReference type="SUPFAM" id="SSF47598">
    <property type="entry name" value="Ribbon-helix-helix"/>
    <property type="match status" value="1"/>
</dbReference>
<dbReference type="InterPro" id="IPR038296">
    <property type="entry name" value="ParD_sf"/>
</dbReference>
<sequence length="89" mass="10157">MASVILSMPDAMKDWIESRIKDGEYASTSDYVRDLVRRDRERRDHPELTLDDLRRIVAEARAGGISDRSISDIKAEALQVARARDLVNE</sequence>
<dbReference type="EMBL" id="LAZR01000141">
    <property type="protein sequence ID" value="KKN87125.1"/>
    <property type="molecule type" value="Genomic_DNA"/>
</dbReference>
<dbReference type="Gene3D" id="6.10.10.120">
    <property type="entry name" value="Antitoxin ParD1-like"/>
    <property type="match status" value="1"/>
</dbReference>
<name>A0A0F9U1K7_9ZZZZ</name>
<proteinExistence type="predicted"/>
<accession>A0A0F9U1K7</accession>
<gene>
    <name evidence="1" type="ORF">LCGC14_0261560</name>
</gene>
<comment type="caution">
    <text evidence="1">The sequence shown here is derived from an EMBL/GenBank/DDBJ whole genome shotgun (WGS) entry which is preliminary data.</text>
</comment>
<dbReference type="GO" id="GO:0006355">
    <property type="term" value="P:regulation of DNA-templated transcription"/>
    <property type="evidence" value="ECO:0007669"/>
    <property type="project" value="InterPro"/>
</dbReference>
<evidence type="ECO:0000313" key="1">
    <source>
        <dbReference type="EMBL" id="KKN87125.1"/>
    </source>
</evidence>
<dbReference type="AlphaFoldDB" id="A0A0F9U1K7"/>
<organism evidence="1">
    <name type="scientific">marine sediment metagenome</name>
    <dbReference type="NCBI Taxonomy" id="412755"/>
    <lineage>
        <taxon>unclassified sequences</taxon>
        <taxon>metagenomes</taxon>
        <taxon>ecological metagenomes</taxon>
    </lineage>
</organism>
<dbReference type="InterPro" id="IPR010985">
    <property type="entry name" value="Ribbon_hlx_hlx"/>
</dbReference>
<reference evidence="1" key="1">
    <citation type="journal article" date="2015" name="Nature">
        <title>Complex archaea that bridge the gap between prokaryotes and eukaryotes.</title>
        <authorList>
            <person name="Spang A."/>
            <person name="Saw J.H."/>
            <person name="Jorgensen S.L."/>
            <person name="Zaremba-Niedzwiedzka K."/>
            <person name="Martijn J."/>
            <person name="Lind A.E."/>
            <person name="van Eijk R."/>
            <person name="Schleper C."/>
            <person name="Guy L."/>
            <person name="Ettema T.J."/>
        </authorList>
    </citation>
    <scope>NUCLEOTIDE SEQUENCE</scope>
</reference>